<keyword evidence="4" id="KW-1185">Reference proteome</keyword>
<feature type="transmembrane region" description="Helical" evidence="2">
    <location>
        <begin position="181"/>
        <end position="202"/>
    </location>
</feature>
<dbReference type="EMBL" id="JXMS01000009">
    <property type="protein sequence ID" value="OBQ52742.1"/>
    <property type="molecule type" value="Genomic_DNA"/>
</dbReference>
<feature type="transmembrane region" description="Helical" evidence="2">
    <location>
        <begin position="241"/>
        <end position="261"/>
    </location>
</feature>
<gene>
    <name evidence="3" type="ORF">SP90_07245</name>
</gene>
<evidence type="ECO:0000256" key="2">
    <source>
        <dbReference type="SAM" id="Phobius"/>
    </source>
</evidence>
<feature type="compositionally biased region" description="Basic and acidic residues" evidence="1">
    <location>
        <begin position="711"/>
        <end position="728"/>
    </location>
</feature>
<keyword evidence="2" id="KW-0812">Transmembrane</keyword>
<evidence type="ECO:0000313" key="3">
    <source>
        <dbReference type="EMBL" id="OBQ52742.1"/>
    </source>
</evidence>
<feature type="transmembrane region" description="Helical" evidence="2">
    <location>
        <begin position="302"/>
        <end position="319"/>
    </location>
</feature>
<reference evidence="3 4" key="1">
    <citation type="submission" date="2015-01" db="EMBL/GenBank/DDBJ databases">
        <title>Desulfovibrio sp. JC271 draft genome sequence.</title>
        <authorList>
            <person name="Shivani Y."/>
            <person name="Subhash Y."/>
            <person name="Sasikala C."/>
            <person name="Ramana C.V."/>
        </authorList>
    </citation>
    <scope>NUCLEOTIDE SEQUENCE [LARGE SCALE GENOMIC DNA]</scope>
    <source>
        <strain evidence="3 4">JC271</strain>
    </source>
</reference>
<comment type="caution">
    <text evidence="3">The sequence shown here is derived from an EMBL/GenBank/DDBJ whole genome shotgun (WGS) entry which is preliminary data.</text>
</comment>
<dbReference type="OrthoDB" id="5449321at2"/>
<feature type="region of interest" description="Disordered" evidence="1">
    <location>
        <begin position="635"/>
        <end position="675"/>
    </location>
</feature>
<sequence>MLPTISRPSRTCIFIALCCFFIALPRPSYSNSISTGNSASVAYDVFFEKAPTAGILEVSAPQFRQVFTPLAQTPIPQTVKRVWIRISIPAAHLERWRMNGFFPFIELGGKVLRPTTLFYRPTKDSLRWQSSNVSQPQLPLPVSSSQVLTEYYLKIDGKPDLWFHPEVTLQSTPMPLYPAPVLFWIILGLALGITVLNIYFAVTARKERFLLLSIYSIFATAYYAFATLPSAAIGLEFSTSWTILLPGLAIIILPHIGRTLLYNSDCPKQLDRLLWGISLIGACLAITPLIPGLTVATYYLPLWPAVAVLPLIAGIAAMLQKRQGSIHFIAACSIAACGTFLALLPASSANTASILQLPPFAGIVIGLLSLTAQALRSTKPLTTVDSATQPSGHLTNTQPQLAIEEQPPTDIVMSTEDLPQLLIIETRSAPSEYICERLDIDAFNIHTVTSSAEASTIYEEHDVDALIVAAELTEDAINILSKLATIDAKHSSPSTPAIALANSPVSAELLYDAGYAKALPVPVSQDDLLAALAELGLYTLPISLTESMVAEENMQEEDAPAHIAPLSLSGLDVEPVEHPEEIEKADEEINTTAEAIIDTHPAPDEPASFTNSVGHAEPDSSVTLNEEDYSATLLSEEHLSSESDSDESQSHDESTPESENDLPSHKEENLDEREPELADQYAITPQQEEFLDRIIASAPSMEPEELSADATAKEPADAAPEQEKEHRTTAAPTLDLLEGIDPDEDKNAIFERIAQERRSQEAAYRTASDNYSALSSTLGESSANIVQQDTSLTEAVQHLTVKTEEFAHPAEALNQLLLPQIPKIISQLQEAFEEIAVQVEKNSTSGILATATKLQQQAHQYALREIEKMASCVERAATAQDHQAISTLMPELESTVVQTGKALRDIYKKSTAEDEGLI</sequence>
<feature type="transmembrane region" description="Helical" evidence="2">
    <location>
        <begin position="326"/>
        <end position="346"/>
    </location>
</feature>
<feature type="region of interest" description="Disordered" evidence="1">
    <location>
        <begin position="598"/>
        <end position="622"/>
    </location>
</feature>
<dbReference type="AlphaFoldDB" id="A0A1B7XF01"/>
<feature type="region of interest" description="Disordered" evidence="1">
    <location>
        <begin position="701"/>
        <end position="740"/>
    </location>
</feature>
<dbReference type="SUPFAM" id="SSF52172">
    <property type="entry name" value="CheY-like"/>
    <property type="match status" value="1"/>
</dbReference>
<keyword evidence="2" id="KW-0472">Membrane</keyword>
<feature type="transmembrane region" description="Helical" evidence="2">
    <location>
        <begin position="273"/>
        <end position="296"/>
    </location>
</feature>
<dbReference type="PATRIC" id="fig|1560234.3.peg.3422"/>
<dbReference type="InterPro" id="IPR011006">
    <property type="entry name" value="CheY-like_superfamily"/>
</dbReference>
<accession>A0A1B7XF01</accession>
<dbReference type="Gene3D" id="3.40.50.2300">
    <property type="match status" value="1"/>
</dbReference>
<feature type="transmembrane region" description="Helical" evidence="2">
    <location>
        <begin position="209"/>
        <end position="235"/>
    </location>
</feature>
<evidence type="ECO:0000313" key="4">
    <source>
        <dbReference type="Proteomes" id="UP000091979"/>
    </source>
</evidence>
<dbReference type="Proteomes" id="UP000091979">
    <property type="component" value="Unassembled WGS sequence"/>
</dbReference>
<proteinExistence type="predicted"/>
<name>A0A1B7XF01_9BACT</name>
<evidence type="ECO:0000256" key="1">
    <source>
        <dbReference type="SAM" id="MobiDB-lite"/>
    </source>
</evidence>
<keyword evidence="2" id="KW-1133">Transmembrane helix</keyword>
<dbReference type="RefSeq" id="WP_066854056.1">
    <property type="nucleotide sequence ID" value="NZ_JXMS01000009.1"/>
</dbReference>
<protein>
    <submittedName>
        <fullName evidence="3">Uncharacterized protein</fullName>
    </submittedName>
</protein>
<organism evidence="3 4">
    <name type="scientific">Halodesulfovibrio spirochaetisodalis</name>
    <dbReference type="NCBI Taxonomy" id="1560234"/>
    <lineage>
        <taxon>Bacteria</taxon>
        <taxon>Pseudomonadati</taxon>
        <taxon>Thermodesulfobacteriota</taxon>
        <taxon>Desulfovibrionia</taxon>
        <taxon>Desulfovibrionales</taxon>
        <taxon>Desulfovibrionaceae</taxon>
        <taxon>Halodesulfovibrio</taxon>
    </lineage>
</organism>
<dbReference type="STRING" id="1560234.SP90_07245"/>